<organism evidence="3 4">
    <name type="scientific">Candidatus Chisholmbacteria bacterium RIFCSPHIGHO2_01_FULL_52_32</name>
    <dbReference type="NCBI Taxonomy" id="1797591"/>
    <lineage>
        <taxon>Bacteria</taxon>
        <taxon>Candidatus Chisholmiibacteriota</taxon>
    </lineage>
</organism>
<dbReference type="InterPro" id="IPR006321">
    <property type="entry name" value="PilT/PilU"/>
</dbReference>
<dbReference type="Gene3D" id="3.40.50.300">
    <property type="entry name" value="P-loop containing nucleotide triphosphate hydrolases"/>
    <property type="match status" value="1"/>
</dbReference>
<evidence type="ECO:0000313" key="4">
    <source>
        <dbReference type="Proteomes" id="UP000179233"/>
    </source>
</evidence>
<accession>A0A1G1VSC5</accession>
<evidence type="ECO:0000256" key="1">
    <source>
        <dbReference type="ARBA" id="ARBA00006611"/>
    </source>
</evidence>
<name>A0A1G1VSC5_9BACT</name>
<protein>
    <submittedName>
        <fullName evidence="3">Type IV pili twitching motility protein PilT</fullName>
    </submittedName>
</protein>
<dbReference type="EMBL" id="MHCJ01000003">
    <property type="protein sequence ID" value="OGY18315.1"/>
    <property type="molecule type" value="Genomic_DNA"/>
</dbReference>
<proteinExistence type="inferred from homology"/>
<feature type="domain" description="Bacterial type II secretion system protein E" evidence="2">
    <location>
        <begin position="193"/>
        <end position="207"/>
    </location>
</feature>
<dbReference type="Pfam" id="PF00437">
    <property type="entry name" value="T2SSE"/>
    <property type="match status" value="1"/>
</dbReference>
<gene>
    <name evidence="3" type="ORF">A2786_02245</name>
</gene>
<dbReference type="AlphaFoldDB" id="A0A1G1VSC5"/>
<dbReference type="NCBIfam" id="TIGR01420">
    <property type="entry name" value="pilT_fam"/>
    <property type="match status" value="1"/>
</dbReference>
<dbReference type="PANTHER" id="PTHR30486:SF16">
    <property type="entry name" value="TWITCHING MOTILITY PROTEIN PILT"/>
    <property type="match status" value="1"/>
</dbReference>
<dbReference type="InterPro" id="IPR050921">
    <property type="entry name" value="T4SS_GSP_E_ATPase"/>
</dbReference>
<comment type="similarity">
    <text evidence="1">Belongs to the GSP E family.</text>
</comment>
<dbReference type="SUPFAM" id="SSF52540">
    <property type="entry name" value="P-loop containing nucleoside triphosphate hydrolases"/>
    <property type="match status" value="1"/>
</dbReference>
<sequence length="353" mass="39213">MDIVKLLEKTISAAASDLHIVVGLPPMIRVEGELSPVEERPLTDEETQEMVFSLLSPEQKDLFLVNRELDFSYDHEAKGRFRVNAYHQKGFVSAALRLIPSQIRTIEELNLPKVLHDFAKLRQGFVLVTGPTGHGKSTTLAAVIQEINETQASHIVTVEDPIEYVYPIGRSIISQRELHSDTHSWEIALRSALREDPDVVLIGEMRDYETIAAALTIAETGHLVFATLHTNSAAQTIDRIVDVFPEHQQAQVKMQLSNTLEAVLSQRLLPSVTGGRIPVAEILLANAAVRTTIREGKTHLIDNVIQTSADIGMNTLETSMAYWVKAGKLSLQVATEWALRPAELRRLVRGGKE</sequence>
<reference evidence="3 4" key="1">
    <citation type="journal article" date="2016" name="Nat. Commun.">
        <title>Thousands of microbial genomes shed light on interconnected biogeochemical processes in an aquifer system.</title>
        <authorList>
            <person name="Anantharaman K."/>
            <person name="Brown C.T."/>
            <person name="Hug L.A."/>
            <person name="Sharon I."/>
            <person name="Castelle C.J."/>
            <person name="Probst A.J."/>
            <person name="Thomas B.C."/>
            <person name="Singh A."/>
            <person name="Wilkins M.J."/>
            <person name="Karaoz U."/>
            <person name="Brodie E.L."/>
            <person name="Williams K.H."/>
            <person name="Hubbard S.S."/>
            <person name="Banfield J.F."/>
        </authorList>
    </citation>
    <scope>NUCLEOTIDE SEQUENCE [LARGE SCALE GENOMIC DNA]</scope>
</reference>
<dbReference type="InterPro" id="IPR027417">
    <property type="entry name" value="P-loop_NTPase"/>
</dbReference>
<dbReference type="GO" id="GO:0016887">
    <property type="term" value="F:ATP hydrolysis activity"/>
    <property type="evidence" value="ECO:0007669"/>
    <property type="project" value="InterPro"/>
</dbReference>
<evidence type="ECO:0000313" key="3">
    <source>
        <dbReference type="EMBL" id="OGY18315.1"/>
    </source>
</evidence>
<dbReference type="CDD" id="cd01131">
    <property type="entry name" value="PilT"/>
    <property type="match status" value="1"/>
</dbReference>
<dbReference type="InterPro" id="IPR001482">
    <property type="entry name" value="T2SS/T4SS_dom"/>
</dbReference>
<dbReference type="Gene3D" id="3.30.450.90">
    <property type="match status" value="1"/>
</dbReference>
<comment type="caution">
    <text evidence="3">The sequence shown here is derived from an EMBL/GenBank/DDBJ whole genome shotgun (WGS) entry which is preliminary data.</text>
</comment>
<dbReference type="Proteomes" id="UP000179233">
    <property type="component" value="Unassembled WGS sequence"/>
</dbReference>
<evidence type="ECO:0000259" key="2">
    <source>
        <dbReference type="PROSITE" id="PS00662"/>
    </source>
</evidence>
<dbReference type="PROSITE" id="PS00662">
    <property type="entry name" value="T2SP_E"/>
    <property type="match status" value="1"/>
</dbReference>
<dbReference type="GO" id="GO:0005524">
    <property type="term" value="F:ATP binding"/>
    <property type="evidence" value="ECO:0007669"/>
    <property type="project" value="InterPro"/>
</dbReference>
<dbReference type="PANTHER" id="PTHR30486">
    <property type="entry name" value="TWITCHING MOTILITY PROTEIN PILT"/>
    <property type="match status" value="1"/>
</dbReference>